<accession>A0A8S1AKY5</accession>
<reference evidence="2 3" key="1">
    <citation type="submission" date="2020-04" db="EMBL/GenBank/DDBJ databases">
        <authorList>
            <person name="Wallbank WR R."/>
            <person name="Pardo Diaz C."/>
            <person name="Kozak K."/>
            <person name="Martin S."/>
            <person name="Jiggins C."/>
            <person name="Moest M."/>
            <person name="Warren A I."/>
            <person name="Byers J.R.P. K."/>
            <person name="Montejo-Kovacevich G."/>
            <person name="Yen C E."/>
        </authorList>
    </citation>
    <scope>NUCLEOTIDE SEQUENCE [LARGE SCALE GENOMIC DNA]</scope>
</reference>
<evidence type="ECO:0000313" key="2">
    <source>
        <dbReference type="EMBL" id="CAB3246027.1"/>
    </source>
</evidence>
<dbReference type="OrthoDB" id="543859at2759"/>
<dbReference type="Proteomes" id="UP000494256">
    <property type="component" value="Unassembled WGS sequence"/>
</dbReference>
<comment type="caution">
    <text evidence="2">The sequence shown here is derived from an EMBL/GenBank/DDBJ whole genome shotgun (WGS) entry which is preliminary data.</text>
</comment>
<feature type="region of interest" description="Disordered" evidence="1">
    <location>
        <begin position="236"/>
        <end position="255"/>
    </location>
</feature>
<sequence>MDGDKKPIVRKPLVLRKLNADNLHIIERGLLGDLPNKLKPQPLGPTRDQCTDLEVSKSPGILSACLFPESPVSERVSSSDEEGPSSLKKSFSFRDRLSRISFFGKEKKHAQEIDKKMDLKDIHESKSEVVLDSKESNKSHKRSWFFKTKEFTKRKEHIPIYKRSKSFEFLPRAIEEEDEELSPGLKKNLSFGGSSDTMGDAWSFNESLEYIANVYNDSNKGVHLKSFKELECDDSHKSSQVSTGSTWTSGSSSNGNAASLLKTESVDNVFEEFHKAVELFSENYLSDCEPYTKSQQLTIKQKRKSSSFTNLPSPKVVNAIKVSEISEDFKKELAKALTVKRDVKRDHLACRRGSGTDWFVLEDQKIEENRYKRGQKKAVNRVRRMSSTKYVSHSYFFN</sequence>
<feature type="compositionally biased region" description="Low complexity" evidence="1">
    <location>
        <begin position="238"/>
        <end position="255"/>
    </location>
</feature>
<organism evidence="2 3">
    <name type="scientific">Arctia plantaginis</name>
    <name type="common">Wood tiger moth</name>
    <name type="synonym">Phalaena plantaginis</name>
    <dbReference type="NCBI Taxonomy" id="874455"/>
    <lineage>
        <taxon>Eukaryota</taxon>
        <taxon>Metazoa</taxon>
        <taxon>Ecdysozoa</taxon>
        <taxon>Arthropoda</taxon>
        <taxon>Hexapoda</taxon>
        <taxon>Insecta</taxon>
        <taxon>Pterygota</taxon>
        <taxon>Neoptera</taxon>
        <taxon>Endopterygota</taxon>
        <taxon>Lepidoptera</taxon>
        <taxon>Glossata</taxon>
        <taxon>Ditrysia</taxon>
        <taxon>Noctuoidea</taxon>
        <taxon>Erebidae</taxon>
        <taxon>Arctiinae</taxon>
        <taxon>Arctia</taxon>
    </lineage>
</organism>
<dbReference type="AlphaFoldDB" id="A0A8S1AKY5"/>
<protein>
    <submittedName>
        <fullName evidence="2">Uncharacterized protein</fullName>
    </submittedName>
</protein>
<gene>
    <name evidence="2" type="ORF">APLA_LOCUS11341</name>
</gene>
<evidence type="ECO:0000313" key="3">
    <source>
        <dbReference type="Proteomes" id="UP000494256"/>
    </source>
</evidence>
<evidence type="ECO:0000256" key="1">
    <source>
        <dbReference type="SAM" id="MobiDB-lite"/>
    </source>
</evidence>
<name>A0A8S1AKY5_ARCPL</name>
<proteinExistence type="predicted"/>
<dbReference type="EMBL" id="CADEBD010000327">
    <property type="protein sequence ID" value="CAB3246027.1"/>
    <property type="molecule type" value="Genomic_DNA"/>
</dbReference>